<dbReference type="Proteomes" id="UP000003754">
    <property type="component" value="Segment"/>
</dbReference>
<accession>J7F9F6</accession>
<evidence type="ECO:0000313" key="2">
    <source>
        <dbReference type="Proteomes" id="UP000003754"/>
    </source>
</evidence>
<keyword evidence="2" id="KW-1185">Reference proteome</keyword>
<organism evidence="1 2">
    <name type="scientific">Agrobacterium phage 7-7-1</name>
    <dbReference type="NCBI Taxonomy" id="1161931"/>
    <lineage>
        <taxon>Viruses</taxon>
        <taxon>Duplodnaviria</taxon>
        <taxon>Heunggongvirae</taxon>
        <taxon>Uroviricota</taxon>
        <taxon>Caudoviricetes</taxon>
        <taxon>Schmittlotzvirus</taxon>
        <taxon>Schmittlotzvirus sv771</taxon>
    </lineage>
</organism>
<dbReference type="KEGG" id="vg:14012042"/>
<proteinExistence type="predicted"/>
<dbReference type="RefSeq" id="YP_007006545.1">
    <property type="nucleotide sequence ID" value="NC_019519.1"/>
</dbReference>
<gene>
    <name evidence="1" type="ORF">7-7-1_00089</name>
</gene>
<dbReference type="GeneID" id="14012042"/>
<protein>
    <submittedName>
        <fullName evidence="1">Uncharacterized protein</fullName>
    </submittedName>
</protein>
<dbReference type="EMBL" id="JQ312117">
    <property type="protein sequence ID" value="AFH19787.1"/>
    <property type="molecule type" value="Genomic_DNA"/>
</dbReference>
<evidence type="ECO:0000313" key="1">
    <source>
        <dbReference type="EMBL" id="AFH19787.1"/>
    </source>
</evidence>
<sequence length="63" mass="7220">MQNNLAMATTFELRSLIRSVVSYRRKWENQTRSAMVVGVFGRHLEFSNGDIIDVRESAVFVSV</sequence>
<name>J7F9F6_9CAUD</name>
<reference evidence="1 2" key="1">
    <citation type="submission" date="2011-12" db="EMBL/GenBank/DDBJ databases">
        <title>The genome sequence of the flagella-specific Agrobacterium bacteriophage 7-7-1.</title>
        <authorList>
            <person name="Schmitt R."/>
            <person name="Van den Bossche A."/>
            <person name="Lavigne R."/>
            <person name="Kropinski A.M."/>
        </authorList>
    </citation>
    <scope>NUCLEOTIDE SEQUENCE [LARGE SCALE GENOMIC DNA]</scope>
</reference>